<name>A0A0S3S8C7_PHAAN</name>
<sequence>MGYYLGYAGELKRITLYNSDFSYKQFSSSSLHELSFLSTNTPRQCLPLHEQPQTAPFSSDNRRGDPDEAELERLGTRIWHRLLCRGRFTGKDADSSVRDPVAYPWQWSWKDVSGDGDFGTAMHGVDNEVMGLRFEYEAEEGEVNYNGSGREREDVAKKGSCKRKKNTLLPRFRS</sequence>
<gene>
    <name evidence="2" type="primary">Vigan.05G275900</name>
    <name evidence="2" type="ORF">VIGAN_05275900</name>
</gene>
<evidence type="ECO:0000313" key="3">
    <source>
        <dbReference type="Proteomes" id="UP000291084"/>
    </source>
</evidence>
<dbReference type="EMBL" id="AP015038">
    <property type="protein sequence ID" value="BAT89077.1"/>
    <property type="molecule type" value="Genomic_DNA"/>
</dbReference>
<reference evidence="2 3" key="1">
    <citation type="journal article" date="2015" name="Sci. Rep.">
        <title>The power of single molecule real-time sequencing technology in the de novo assembly of a eukaryotic genome.</title>
        <authorList>
            <person name="Sakai H."/>
            <person name="Naito K."/>
            <person name="Ogiso-Tanaka E."/>
            <person name="Takahashi Y."/>
            <person name="Iseki K."/>
            <person name="Muto C."/>
            <person name="Satou K."/>
            <person name="Teruya K."/>
            <person name="Shiroma A."/>
            <person name="Shimoji M."/>
            <person name="Hirano T."/>
            <person name="Itoh T."/>
            <person name="Kaga A."/>
            <person name="Tomooka N."/>
        </authorList>
    </citation>
    <scope>NUCLEOTIDE SEQUENCE [LARGE SCALE GENOMIC DNA]</scope>
    <source>
        <strain evidence="3">cv. Shumari</strain>
    </source>
</reference>
<accession>A0A0S3S8C7</accession>
<dbReference type="Proteomes" id="UP000291084">
    <property type="component" value="Chromosome 5"/>
</dbReference>
<feature type="region of interest" description="Disordered" evidence="1">
    <location>
        <begin position="47"/>
        <end position="68"/>
    </location>
</feature>
<dbReference type="AlphaFoldDB" id="A0A0S3S8C7"/>
<proteinExistence type="predicted"/>
<organism evidence="2 3">
    <name type="scientific">Vigna angularis var. angularis</name>
    <dbReference type="NCBI Taxonomy" id="157739"/>
    <lineage>
        <taxon>Eukaryota</taxon>
        <taxon>Viridiplantae</taxon>
        <taxon>Streptophyta</taxon>
        <taxon>Embryophyta</taxon>
        <taxon>Tracheophyta</taxon>
        <taxon>Spermatophyta</taxon>
        <taxon>Magnoliopsida</taxon>
        <taxon>eudicotyledons</taxon>
        <taxon>Gunneridae</taxon>
        <taxon>Pentapetalae</taxon>
        <taxon>rosids</taxon>
        <taxon>fabids</taxon>
        <taxon>Fabales</taxon>
        <taxon>Fabaceae</taxon>
        <taxon>Papilionoideae</taxon>
        <taxon>50 kb inversion clade</taxon>
        <taxon>NPAAA clade</taxon>
        <taxon>indigoferoid/millettioid clade</taxon>
        <taxon>Phaseoleae</taxon>
        <taxon>Vigna</taxon>
    </lineage>
</organism>
<evidence type="ECO:0000313" key="2">
    <source>
        <dbReference type="EMBL" id="BAT89077.1"/>
    </source>
</evidence>
<evidence type="ECO:0000256" key="1">
    <source>
        <dbReference type="SAM" id="MobiDB-lite"/>
    </source>
</evidence>
<keyword evidence="3" id="KW-1185">Reference proteome</keyword>
<protein>
    <submittedName>
        <fullName evidence="2">Uncharacterized protein</fullName>
    </submittedName>
</protein>